<name>A0A1M4XB49_9FLAO</name>
<dbReference type="PANTHER" id="PTHR36440">
    <property type="entry name" value="PUTATIVE (AFU_ORTHOLOGUE AFUA_8G07350)-RELATED"/>
    <property type="match status" value="1"/>
</dbReference>
<dbReference type="InterPro" id="IPR013096">
    <property type="entry name" value="Cupin_2"/>
</dbReference>
<dbReference type="RefSeq" id="WP_072860899.1">
    <property type="nucleotide sequence ID" value="NZ_FQUX01000002.1"/>
</dbReference>
<dbReference type="SUPFAM" id="SSF51182">
    <property type="entry name" value="RmlC-like cupins"/>
    <property type="match status" value="1"/>
</dbReference>
<evidence type="ECO:0000313" key="3">
    <source>
        <dbReference type="Proteomes" id="UP000184406"/>
    </source>
</evidence>
<keyword evidence="3" id="KW-1185">Reference proteome</keyword>
<feature type="domain" description="Cupin type-2" evidence="1">
    <location>
        <begin position="36"/>
        <end position="96"/>
    </location>
</feature>
<dbReference type="EMBL" id="FQUX01000002">
    <property type="protein sequence ID" value="SHE90754.1"/>
    <property type="molecule type" value="Genomic_DNA"/>
</dbReference>
<dbReference type="InterPro" id="IPR053146">
    <property type="entry name" value="QDO-like"/>
</dbReference>
<accession>A0A1M4XB49</accession>
<evidence type="ECO:0000259" key="1">
    <source>
        <dbReference type="Pfam" id="PF07883"/>
    </source>
</evidence>
<dbReference type="Gene3D" id="2.60.120.10">
    <property type="entry name" value="Jelly Rolls"/>
    <property type="match status" value="1"/>
</dbReference>
<gene>
    <name evidence="2" type="ORF">SAMN03080594_10213</name>
</gene>
<dbReference type="Proteomes" id="UP000184406">
    <property type="component" value="Unassembled WGS sequence"/>
</dbReference>
<dbReference type="InterPro" id="IPR011051">
    <property type="entry name" value="RmlC_Cupin_sf"/>
</dbReference>
<reference evidence="3" key="1">
    <citation type="submission" date="2016-11" db="EMBL/GenBank/DDBJ databases">
        <authorList>
            <person name="Varghese N."/>
            <person name="Submissions S."/>
        </authorList>
    </citation>
    <scope>NUCLEOTIDE SEQUENCE [LARGE SCALE GENOMIC DNA]</scope>
    <source>
        <strain evidence="3">DSM 17539</strain>
    </source>
</reference>
<sequence length="144" mass="16147">MKNGYSKWVVGHKITTHDTTGNYDLAVIETPAKVQGPPPHTHQSYNESFMVIDGEVQFFIDGEIKTLRAGEVIDIPPNTLHTFENVSNKPSKLINIHSPKGFRGFFEEMGISEEEKDAQMKSVAPEMVEKVIQSAASFDMHIKM</sequence>
<evidence type="ECO:0000313" key="2">
    <source>
        <dbReference type="EMBL" id="SHE90754.1"/>
    </source>
</evidence>
<proteinExistence type="predicted"/>
<dbReference type="PANTHER" id="PTHR36440:SF1">
    <property type="entry name" value="PUTATIVE (AFU_ORTHOLOGUE AFUA_8G07350)-RELATED"/>
    <property type="match status" value="1"/>
</dbReference>
<organism evidence="2 3">
    <name type="scientific">Arenibacter palladensis</name>
    <dbReference type="NCBI Taxonomy" id="237373"/>
    <lineage>
        <taxon>Bacteria</taxon>
        <taxon>Pseudomonadati</taxon>
        <taxon>Bacteroidota</taxon>
        <taxon>Flavobacteriia</taxon>
        <taxon>Flavobacteriales</taxon>
        <taxon>Flavobacteriaceae</taxon>
        <taxon>Arenibacter</taxon>
    </lineage>
</organism>
<protein>
    <submittedName>
        <fullName evidence="2">Cupin domain-containing protein</fullName>
    </submittedName>
</protein>
<dbReference type="Pfam" id="PF07883">
    <property type="entry name" value="Cupin_2"/>
    <property type="match status" value="1"/>
</dbReference>
<dbReference type="InterPro" id="IPR014710">
    <property type="entry name" value="RmlC-like_jellyroll"/>
</dbReference>
<dbReference type="OrthoDB" id="9806121at2"/>
<dbReference type="AlphaFoldDB" id="A0A1M4XB49"/>